<sequence length="174" mass="20217">MTPNQLSDGAFVYLREEHINNELLSNNLGQNNVRSCVIENIYGKVDIMKDRNIWGYQDGIPPQNWPRLYPECFGRKQSPINIDTRQVVLNTKIEPFDFSNINTIHGSRMTIVNHGKTVEVEVLDDNWYNTGGGLHGRHIVKQFHFHWGNADHRGSEHDVDGKQFPMEEYKINKR</sequence>
<evidence type="ECO:0000259" key="9">
    <source>
        <dbReference type="PROSITE" id="PS51144"/>
    </source>
</evidence>
<comment type="catalytic activity">
    <reaction evidence="8">
        <text>hydrogencarbonate + H(+) = CO2 + H2O</text>
        <dbReference type="Rhea" id="RHEA:10748"/>
        <dbReference type="ChEBI" id="CHEBI:15377"/>
        <dbReference type="ChEBI" id="CHEBI:15378"/>
        <dbReference type="ChEBI" id="CHEBI:16526"/>
        <dbReference type="ChEBI" id="CHEBI:17544"/>
        <dbReference type="EC" id="4.2.1.1"/>
    </reaction>
</comment>
<dbReference type="InterPro" id="IPR023561">
    <property type="entry name" value="Carbonic_anhydrase_a-class"/>
</dbReference>
<keyword evidence="4" id="KW-0964">Secreted</keyword>
<evidence type="ECO:0000313" key="10">
    <source>
        <dbReference type="EMBL" id="CAG2198520.1"/>
    </source>
</evidence>
<evidence type="ECO:0000256" key="7">
    <source>
        <dbReference type="ARBA" id="ARBA00023239"/>
    </source>
</evidence>
<organism evidence="10 11">
    <name type="scientific">Mytilus edulis</name>
    <name type="common">Blue mussel</name>
    <dbReference type="NCBI Taxonomy" id="6550"/>
    <lineage>
        <taxon>Eukaryota</taxon>
        <taxon>Metazoa</taxon>
        <taxon>Spiralia</taxon>
        <taxon>Lophotrochozoa</taxon>
        <taxon>Mollusca</taxon>
        <taxon>Bivalvia</taxon>
        <taxon>Autobranchia</taxon>
        <taxon>Pteriomorphia</taxon>
        <taxon>Mytilida</taxon>
        <taxon>Mytiloidea</taxon>
        <taxon>Mytilidae</taxon>
        <taxon>Mytilinae</taxon>
        <taxon>Mytilus</taxon>
    </lineage>
</organism>
<dbReference type="GO" id="GO:0004089">
    <property type="term" value="F:carbonate dehydratase activity"/>
    <property type="evidence" value="ECO:0007669"/>
    <property type="project" value="UniProtKB-EC"/>
</dbReference>
<dbReference type="EC" id="4.2.1.1" evidence="3"/>
<keyword evidence="11" id="KW-1185">Reference proteome</keyword>
<dbReference type="PROSITE" id="PS51144">
    <property type="entry name" value="ALPHA_CA_2"/>
    <property type="match status" value="1"/>
</dbReference>
<keyword evidence="6" id="KW-0862">Zinc</keyword>
<dbReference type="OrthoDB" id="429145at2759"/>
<dbReference type="InterPro" id="IPR036398">
    <property type="entry name" value="CA_dom_sf"/>
</dbReference>
<feature type="domain" description="Alpha-carbonic anhydrase" evidence="9">
    <location>
        <begin position="52"/>
        <end position="174"/>
    </location>
</feature>
<dbReference type="GO" id="GO:0008270">
    <property type="term" value="F:zinc ion binding"/>
    <property type="evidence" value="ECO:0007669"/>
    <property type="project" value="InterPro"/>
</dbReference>
<evidence type="ECO:0000256" key="5">
    <source>
        <dbReference type="ARBA" id="ARBA00022723"/>
    </source>
</evidence>
<comment type="caution">
    <text evidence="10">The sequence shown here is derived from an EMBL/GenBank/DDBJ whole genome shotgun (WGS) entry which is preliminary data.</text>
</comment>
<evidence type="ECO:0000256" key="4">
    <source>
        <dbReference type="ARBA" id="ARBA00022525"/>
    </source>
</evidence>
<comment type="subcellular location">
    <subcellularLocation>
        <location evidence="1">Secreted</location>
    </subcellularLocation>
</comment>
<evidence type="ECO:0000256" key="8">
    <source>
        <dbReference type="ARBA" id="ARBA00048348"/>
    </source>
</evidence>
<evidence type="ECO:0000256" key="2">
    <source>
        <dbReference type="ARBA" id="ARBA00010718"/>
    </source>
</evidence>
<dbReference type="Gene3D" id="3.10.200.10">
    <property type="entry name" value="Alpha carbonic anhydrase"/>
    <property type="match status" value="1"/>
</dbReference>
<reference evidence="10" key="1">
    <citation type="submission" date="2021-03" db="EMBL/GenBank/DDBJ databases">
        <authorList>
            <person name="Bekaert M."/>
        </authorList>
    </citation>
    <scope>NUCLEOTIDE SEQUENCE</scope>
</reference>
<dbReference type="SUPFAM" id="SSF51069">
    <property type="entry name" value="Carbonic anhydrase"/>
    <property type="match status" value="1"/>
</dbReference>
<proteinExistence type="inferred from homology"/>
<dbReference type="EMBL" id="CAJPWZ010000682">
    <property type="protein sequence ID" value="CAG2198520.1"/>
    <property type="molecule type" value="Genomic_DNA"/>
</dbReference>
<gene>
    <name evidence="10" type="ORF">MEDL_13263</name>
</gene>
<keyword evidence="5" id="KW-0479">Metal-binding</keyword>
<accession>A0A8S3QUD7</accession>
<evidence type="ECO:0000256" key="1">
    <source>
        <dbReference type="ARBA" id="ARBA00004613"/>
    </source>
</evidence>
<dbReference type="GO" id="GO:0005576">
    <property type="term" value="C:extracellular region"/>
    <property type="evidence" value="ECO:0007669"/>
    <property type="project" value="UniProtKB-SubCell"/>
</dbReference>
<dbReference type="Pfam" id="PF00194">
    <property type="entry name" value="Carb_anhydrase"/>
    <property type="match status" value="1"/>
</dbReference>
<dbReference type="SMART" id="SM01057">
    <property type="entry name" value="Carb_anhydrase"/>
    <property type="match status" value="1"/>
</dbReference>
<protein>
    <recommendedName>
        <fullName evidence="3">carbonic anhydrase</fullName>
        <ecNumber evidence="3">4.2.1.1</ecNumber>
    </recommendedName>
</protein>
<dbReference type="PANTHER" id="PTHR18952">
    <property type="entry name" value="CARBONIC ANHYDRASE"/>
    <property type="match status" value="1"/>
</dbReference>
<dbReference type="GO" id="GO:0005886">
    <property type="term" value="C:plasma membrane"/>
    <property type="evidence" value="ECO:0007669"/>
    <property type="project" value="TreeGrafter"/>
</dbReference>
<name>A0A8S3QUD7_MYTED</name>
<dbReference type="AlphaFoldDB" id="A0A8S3QUD7"/>
<keyword evidence="7 10" id="KW-0456">Lyase</keyword>
<dbReference type="InterPro" id="IPR001148">
    <property type="entry name" value="CA_dom"/>
</dbReference>
<comment type="similarity">
    <text evidence="2">Belongs to the alpha-carbonic anhydrase family.</text>
</comment>
<dbReference type="Proteomes" id="UP000683360">
    <property type="component" value="Unassembled WGS sequence"/>
</dbReference>
<evidence type="ECO:0000256" key="6">
    <source>
        <dbReference type="ARBA" id="ARBA00022833"/>
    </source>
</evidence>
<dbReference type="PANTHER" id="PTHR18952:SF265">
    <property type="entry name" value="CARBONIC ANHYDRASE"/>
    <property type="match status" value="1"/>
</dbReference>
<evidence type="ECO:0000313" key="11">
    <source>
        <dbReference type="Proteomes" id="UP000683360"/>
    </source>
</evidence>
<evidence type="ECO:0000256" key="3">
    <source>
        <dbReference type="ARBA" id="ARBA00012925"/>
    </source>
</evidence>